<dbReference type="Gene3D" id="3.40.390.10">
    <property type="entry name" value="Collagenase (Catalytic Domain)"/>
    <property type="match status" value="1"/>
</dbReference>
<gene>
    <name evidence="3" type="ORF">CINC_LOCUS10014</name>
</gene>
<organism evidence="3 4">
    <name type="scientific">Chrysodeixis includens</name>
    <name type="common">Soybean looper</name>
    <name type="synonym">Pseudoplusia includens</name>
    <dbReference type="NCBI Taxonomy" id="689277"/>
    <lineage>
        <taxon>Eukaryota</taxon>
        <taxon>Metazoa</taxon>
        <taxon>Ecdysozoa</taxon>
        <taxon>Arthropoda</taxon>
        <taxon>Hexapoda</taxon>
        <taxon>Insecta</taxon>
        <taxon>Pterygota</taxon>
        <taxon>Neoptera</taxon>
        <taxon>Endopterygota</taxon>
        <taxon>Lepidoptera</taxon>
        <taxon>Glossata</taxon>
        <taxon>Ditrysia</taxon>
        <taxon>Noctuoidea</taxon>
        <taxon>Noctuidae</taxon>
        <taxon>Plusiinae</taxon>
        <taxon>Chrysodeixis</taxon>
    </lineage>
</organism>
<proteinExistence type="predicted"/>
<dbReference type="GO" id="GO:0006508">
    <property type="term" value="P:proteolysis"/>
    <property type="evidence" value="ECO:0007669"/>
    <property type="project" value="InterPro"/>
</dbReference>
<dbReference type="GO" id="GO:0008270">
    <property type="term" value="F:zinc ion binding"/>
    <property type="evidence" value="ECO:0007669"/>
    <property type="project" value="InterPro"/>
</dbReference>
<feature type="domain" description="Peptidase metallopeptidase" evidence="2">
    <location>
        <begin position="1"/>
        <end position="145"/>
    </location>
</feature>
<protein>
    <recommendedName>
        <fullName evidence="2">Peptidase metallopeptidase domain-containing protein</fullName>
    </recommendedName>
</protein>
<evidence type="ECO:0000256" key="1">
    <source>
        <dbReference type="ARBA" id="ARBA00001947"/>
    </source>
</evidence>
<dbReference type="EMBL" id="LR824034">
    <property type="protein sequence ID" value="CAD0207035.1"/>
    <property type="molecule type" value="Genomic_DNA"/>
</dbReference>
<dbReference type="GO" id="GO:0004222">
    <property type="term" value="F:metalloendopeptidase activity"/>
    <property type="evidence" value="ECO:0007669"/>
    <property type="project" value="InterPro"/>
</dbReference>
<evidence type="ECO:0000259" key="2">
    <source>
        <dbReference type="SMART" id="SM00235"/>
    </source>
</evidence>
<dbReference type="OrthoDB" id="291007at2759"/>
<evidence type="ECO:0000313" key="3">
    <source>
        <dbReference type="EMBL" id="CAD0207035.1"/>
    </source>
</evidence>
<accession>A0A9N8KWZ4</accession>
<dbReference type="PANTHER" id="PTHR10127">
    <property type="entry name" value="DISCOIDIN, CUB, EGF, LAMININ , AND ZINC METALLOPROTEASE DOMAIN CONTAINING"/>
    <property type="match status" value="1"/>
</dbReference>
<keyword evidence="4" id="KW-1185">Reference proteome</keyword>
<dbReference type="PANTHER" id="PTHR10127:SF850">
    <property type="entry name" value="METALLOENDOPEPTIDASE"/>
    <property type="match status" value="1"/>
</dbReference>
<evidence type="ECO:0000313" key="4">
    <source>
        <dbReference type="Proteomes" id="UP001154114"/>
    </source>
</evidence>
<sequence length="152" mass="17350">MFMFWPNATVPFFINPDHFDHEQSMAIMTALSLFAFKTCLKFAPVMAAPTDNQHVLVFVNPGGIRRCKMDTLGHSIFTPHILHMGYDCLQSPQIDMYIMKALGFPFEHNRMSRDVYIDVMIENIQPSEYKSSFILHNTFDGPVGLVVSDPDC</sequence>
<dbReference type="InterPro" id="IPR001506">
    <property type="entry name" value="Peptidase_M12A"/>
</dbReference>
<dbReference type="SUPFAM" id="SSF55486">
    <property type="entry name" value="Metalloproteases ('zincins'), catalytic domain"/>
    <property type="match status" value="1"/>
</dbReference>
<dbReference type="InterPro" id="IPR006026">
    <property type="entry name" value="Peptidase_Metallo"/>
</dbReference>
<comment type="cofactor">
    <cofactor evidence="1">
        <name>Zn(2+)</name>
        <dbReference type="ChEBI" id="CHEBI:29105"/>
    </cofactor>
</comment>
<name>A0A9N8KWZ4_CHRIL</name>
<dbReference type="SMART" id="SM00235">
    <property type="entry name" value="ZnMc"/>
    <property type="match status" value="1"/>
</dbReference>
<dbReference type="InterPro" id="IPR024079">
    <property type="entry name" value="MetalloPept_cat_dom_sf"/>
</dbReference>
<dbReference type="Proteomes" id="UP001154114">
    <property type="component" value="Chromosome 31"/>
</dbReference>
<dbReference type="AlphaFoldDB" id="A0A9N8KWZ4"/>
<dbReference type="Pfam" id="PF01400">
    <property type="entry name" value="Astacin"/>
    <property type="match status" value="1"/>
</dbReference>
<reference evidence="3" key="1">
    <citation type="submission" date="2021-12" db="EMBL/GenBank/DDBJ databases">
        <authorList>
            <person name="King R."/>
        </authorList>
    </citation>
    <scope>NUCLEOTIDE SEQUENCE</scope>
</reference>